<name>A0A9P4IQP1_9PEZI</name>
<dbReference type="InterPro" id="IPR004360">
    <property type="entry name" value="Glyas_Fos-R_dOase_dom"/>
</dbReference>
<dbReference type="SUPFAM" id="SSF54593">
    <property type="entry name" value="Glyoxalase/Bleomycin resistance protein/Dihydroxybiphenyl dioxygenase"/>
    <property type="match status" value="1"/>
</dbReference>
<protein>
    <submittedName>
        <fullName evidence="2">Glyoxalase/Bleomycin resistance protein/Dihydroxybiphenyl dioxygenase</fullName>
    </submittedName>
</protein>
<feature type="domain" description="VOC" evidence="1">
    <location>
        <begin position="12"/>
        <end position="135"/>
    </location>
</feature>
<keyword evidence="2" id="KW-0560">Oxidoreductase</keyword>
<keyword evidence="3" id="KW-1185">Reference proteome</keyword>
<dbReference type="InterPro" id="IPR029068">
    <property type="entry name" value="Glyas_Bleomycin-R_OHBP_Dase"/>
</dbReference>
<dbReference type="Proteomes" id="UP000799772">
    <property type="component" value="Unassembled WGS sequence"/>
</dbReference>
<gene>
    <name evidence="2" type="ORF">NA57DRAFT_71751</name>
</gene>
<evidence type="ECO:0000313" key="2">
    <source>
        <dbReference type="EMBL" id="KAF2102767.1"/>
    </source>
</evidence>
<reference evidence="2" key="1">
    <citation type="journal article" date="2020" name="Stud. Mycol.">
        <title>101 Dothideomycetes genomes: a test case for predicting lifestyles and emergence of pathogens.</title>
        <authorList>
            <person name="Haridas S."/>
            <person name="Albert R."/>
            <person name="Binder M."/>
            <person name="Bloem J."/>
            <person name="Labutti K."/>
            <person name="Salamov A."/>
            <person name="Andreopoulos B."/>
            <person name="Baker S."/>
            <person name="Barry K."/>
            <person name="Bills G."/>
            <person name="Bluhm B."/>
            <person name="Cannon C."/>
            <person name="Castanera R."/>
            <person name="Culley D."/>
            <person name="Daum C."/>
            <person name="Ezra D."/>
            <person name="Gonzalez J."/>
            <person name="Henrissat B."/>
            <person name="Kuo A."/>
            <person name="Liang C."/>
            <person name="Lipzen A."/>
            <person name="Lutzoni F."/>
            <person name="Magnuson J."/>
            <person name="Mondo S."/>
            <person name="Nolan M."/>
            <person name="Ohm R."/>
            <person name="Pangilinan J."/>
            <person name="Park H.-J."/>
            <person name="Ramirez L."/>
            <person name="Alfaro M."/>
            <person name="Sun H."/>
            <person name="Tritt A."/>
            <person name="Yoshinaga Y."/>
            <person name="Zwiers L.-H."/>
            <person name="Turgeon B."/>
            <person name="Goodwin S."/>
            <person name="Spatafora J."/>
            <person name="Crous P."/>
            <person name="Grigoriev I."/>
        </authorList>
    </citation>
    <scope>NUCLEOTIDE SEQUENCE</scope>
    <source>
        <strain evidence="2">CBS 133067</strain>
    </source>
</reference>
<comment type="caution">
    <text evidence="2">The sequence shown here is derived from an EMBL/GenBank/DDBJ whole genome shotgun (WGS) entry which is preliminary data.</text>
</comment>
<evidence type="ECO:0000313" key="3">
    <source>
        <dbReference type="Proteomes" id="UP000799772"/>
    </source>
</evidence>
<dbReference type="Pfam" id="PF00903">
    <property type="entry name" value="Glyoxalase"/>
    <property type="match status" value="1"/>
</dbReference>
<accession>A0A9P4IQP1</accession>
<dbReference type="InterPro" id="IPR037523">
    <property type="entry name" value="VOC_core"/>
</dbReference>
<dbReference type="EMBL" id="ML978122">
    <property type="protein sequence ID" value="KAF2102767.1"/>
    <property type="molecule type" value="Genomic_DNA"/>
</dbReference>
<dbReference type="AlphaFoldDB" id="A0A9P4IQP1"/>
<evidence type="ECO:0000259" key="1">
    <source>
        <dbReference type="PROSITE" id="PS51819"/>
    </source>
</evidence>
<dbReference type="PROSITE" id="PS51819">
    <property type="entry name" value="VOC"/>
    <property type="match status" value="1"/>
</dbReference>
<proteinExistence type="predicted"/>
<dbReference type="Gene3D" id="3.10.180.10">
    <property type="entry name" value="2,3-Dihydroxybiphenyl 1,2-Dioxygenase, domain 1"/>
    <property type="match status" value="1"/>
</dbReference>
<organism evidence="2 3">
    <name type="scientific">Rhizodiscina lignyota</name>
    <dbReference type="NCBI Taxonomy" id="1504668"/>
    <lineage>
        <taxon>Eukaryota</taxon>
        <taxon>Fungi</taxon>
        <taxon>Dikarya</taxon>
        <taxon>Ascomycota</taxon>
        <taxon>Pezizomycotina</taxon>
        <taxon>Dothideomycetes</taxon>
        <taxon>Pleosporomycetidae</taxon>
        <taxon>Aulographales</taxon>
        <taxon>Rhizodiscinaceae</taxon>
        <taxon>Rhizodiscina</taxon>
    </lineage>
</organism>
<keyword evidence="2" id="KW-0223">Dioxygenase</keyword>
<dbReference type="OrthoDB" id="3342959at2759"/>
<dbReference type="GO" id="GO:0051213">
    <property type="term" value="F:dioxygenase activity"/>
    <property type="evidence" value="ECO:0007669"/>
    <property type="project" value="UniProtKB-KW"/>
</dbReference>
<sequence>MSEDSQPPAIAKVHHIKFPCSDIDAALKWYTDVLSARRIEQFDHFKADGSVFAYILDMPLFGNINLELRLDADHAEKQRGHDPVTWAVGSEADLESWEKWLTAKDVKHSRVLTGVIGWVLVFEDPDGRFLRLYTLEAHPKTALFDKDEYWLGRD</sequence>